<sequence>MWDAFVSDLTSGPRHSARLYDLSNYFTLNIERQNRCFEVDIAAHEPVVRSGGLQLRGKLSVELDSGLIEKLHSGFAGYPKFW</sequence>
<protein>
    <submittedName>
        <fullName evidence="1">Uncharacterized protein</fullName>
    </submittedName>
</protein>
<dbReference type="AlphaFoldDB" id="A0AA87QDY2"/>
<reference evidence="1 2" key="1">
    <citation type="submission" date="2014-05" db="EMBL/GenBank/DDBJ databases">
        <title>Whole genome shotgun sequence of Rhizobium rhizogenes NBRC 13257.</title>
        <authorList>
            <person name="Katano-Makiyama Y."/>
            <person name="Hosoyama A."/>
            <person name="Hashimoto M."/>
            <person name="Hosoyama Y."/>
            <person name="Noguchi M."/>
            <person name="Tsuchikane K."/>
            <person name="Kimura A."/>
            <person name="Ohji S."/>
            <person name="Ichikawa N."/>
            <person name="Yamazoe A."/>
            <person name="Fujita N."/>
        </authorList>
    </citation>
    <scope>NUCLEOTIDE SEQUENCE [LARGE SCALE GENOMIC DNA]</scope>
    <source>
        <strain evidence="1 2">NBRC 13257</strain>
    </source>
</reference>
<organism evidence="1 2">
    <name type="scientific">Rhizobium rhizogenes NBRC 13257</name>
    <dbReference type="NCBI Taxonomy" id="1220581"/>
    <lineage>
        <taxon>Bacteria</taxon>
        <taxon>Pseudomonadati</taxon>
        <taxon>Pseudomonadota</taxon>
        <taxon>Alphaproteobacteria</taxon>
        <taxon>Hyphomicrobiales</taxon>
        <taxon>Rhizobiaceae</taxon>
        <taxon>Rhizobium/Agrobacterium group</taxon>
        <taxon>Rhizobium</taxon>
    </lineage>
</organism>
<accession>A0AA87QDY2</accession>
<comment type="caution">
    <text evidence="1">The sequence shown here is derived from an EMBL/GenBank/DDBJ whole genome shotgun (WGS) entry which is preliminary data.</text>
</comment>
<gene>
    <name evidence="1" type="ORF">RRH01S_39_00020</name>
</gene>
<evidence type="ECO:0000313" key="2">
    <source>
        <dbReference type="Proteomes" id="UP000026941"/>
    </source>
</evidence>
<name>A0AA87QDY2_RHIRH</name>
<proteinExistence type="predicted"/>
<dbReference type="EMBL" id="BAYX01000039">
    <property type="protein sequence ID" value="GAJ97145.1"/>
    <property type="molecule type" value="Genomic_DNA"/>
</dbReference>
<evidence type="ECO:0000313" key="1">
    <source>
        <dbReference type="EMBL" id="GAJ97145.1"/>
    </source>
</evidence>
<dbReference type="Proteomes" id="UP000026941">
    <property type="component" value="Unassembled WGS sequence"/>
</dbReference>